<accession>A0A6P8DE08</accession>
<reference evidence="2" key="2">
    <citation type="submission" date="2025-08" db="UniProtKB">
        <authorList>
            <consortium name="RefSeq"/>
        </authorList>
    </citation>
    <scope>IDENTIFICATION</scope>
    <source>
        <tissue evidence="2">Leaf</tissue>
    </source>
</reference>
<dbReference type="AlphaFoldDB" id="A0A6P8DE08"/>
<evidence type="ECO:0000313" key="2">
    <source>
        <dbReference type="RefSeq" id="XP_031394810.1"/>
    </source>
</evidence>
<organism evidence="1 2">
    <name type="scientific">Punica granatum</name>
    <name type="common">Pomegranate</name>
    <dbReference type="NCBI Taxonomy" id="22663"/>
    <lineage>
        <taxon>Eukaryota</taxon>
        <taxon>Viridiplantae</taxon>
        <taxon>Streptophyta</taxon>
        <taxon>Embryophyta</taxon>
        <taxon>Tracheophyta</taxon>
        <taxon>Spermatophyta</taxon>
        <taxon>Magnoliopsida</taxon>
        <taxon>eudicotyledons</taxon>
        <taxon>Gunneridae</taxon>
        <taxon>Pentapetalae</taxon>
        <taxon>rosids</taxon>
        <taxon>malvids</taxon>
        <taxon>Myrtales</taxon>
        <taxon>Lythraceae</taxon>
        <taxon>Punica</taxon>
    </lineage>
</organism>
<sequence>MGSSWRFVKLEPIWRDDSSWDNLILSMPLNSWYSLFATKLLAPLLEGPVTWAALKVDFQGLEGECIVEIWKEIGNPNRLLFFSISSSSLPYSISSSSLAALLHQPSSFGLLTALILHQLIHFATGRFSDSSSSALQAVESSQSTHFDSLNLNLEDLDMDDGVEDNIDEGNVNDRVQENPLFEVSEAPHDAAAEDNICGNYGGDWSAWHY</sequence>
<proteinExistence type="predicted"/>
<dbReference type="GeneID" id="116206159"/>
<dbReference type="Proteomes" id="UP000515151">
    <property type="component" value="Chromosome 1"/>
</dbReference>
<keyword evidence="1" id="KW-1185">Reference proteome</keyword>
<gene>
    <name evidence="2" type="primary">LOC116206159</name>
</gene>
<evidence type="ECO:0000313" key="1">
    <source>
        <dbReference type="Proteomes" id="UP000515151"/>
    </source>
</evidence>
<name>A0A6P8DE08_PUNGR</name>
<reference evidence="1" key="1">
    <citation type="journal article" date="2020" name="Plant Biotechnol. J.">
        <title>The pomegranate (Punica granatum L.) draft genome dissects genetic divergence between soft- and hard-seeded cultivars.</title>
        <authorList>
            <person name="Luo X."/>
            <person name="Li H."/>
            <person name="Wu Z."/>
            <person name="Yao W."/>
            <person name="Zhao P."/>
            <person name="Cao D."/>
            <person name="Yu H."/>
            <person name="Li K."/>
            <person name="Poudel K."/>
            <person name="Zhao D."/>
            <person name="Zhang F."/>
            <person name="Xia X."/>
            <person name="Chen L."/>
            <person name="Wang Q."/>
            <person name="Jing D."/>
            <person name="Cao S."/>
        </authorList>
    </citation>
    <scope>NUCLEOTIDE SEQUENCE [LARGE SCALE GENOMIC DNA]</scope>
    <source>
        <strain evidence="1">cv. Tunisia</strain>
    </source>
</reference>
<dbReference type="RefSeq" id="XP_031394810.1">
    <property type="nucleotide sequence ID" value="XM_031538950.1"/>
</dbReference>
<protein>
    <submittedName>
        <fullName evidence="2">Uncharacterized protein LOC116206159</fullName>
    </submittedName>
</protein>